<proteinExistence type="predicted"/>
<dbReference type="InterPro" id="IPR002831">
    <property type="entry name" value="Tscrpt_reg_TrmB_N"/>
</dbReference>
<evidence type="ECO:0000313" key="2">
    <source>
        <dbReference type="EMBL" id="ELY85155.1"/>
    </source>
</evidence>
<dbReference type="Pfam" id="PF01978">
    <property type="entry name" value="TrmB"/>
    <property type="match status" value="1"/>
</dbReference>
<dbReference type="InterPro" id="IPR036390">
    <property type="entry name" value="WH_DNA-bd_sf"/>
</dbReference>
<dbReference type="PATRIC" id="fig|1230458.4.peg.4310"/>
<reference evidence="2 3" key="1">
    <citation type="journal article" date="2014" name="PLoS Genet.">
        <title>Phylogenetically driven sequencing of extremely halophilic archaea reveals strategies for static and dynamic osmo-response.</title>
        <authorList>
            <person name="Becker E.A."/>
            <person name="Seitzer P.M."/>
            <person name="Tritt A."/>
            <person name="Larsen D."/>
            <person name="Krusor M."/>
            <person name="Yao A.I."/>
            <person name="Wu D."/>
            <person name="Madern D."/>
            <person name="Eisen J.A."/>
            <person name="Darling A.E."/>
            <person name="Facciotti M.T."/>
        </authorList>
    </citation>
    <scope>NUCLEOTIDE SEQUENCE [LARGE SCALE GENOMIC DNA]</scope>
    <source>
        <strain evidence="2 3">DSM 12281</strain>
    </source>
</reference>
<keyword evidence="3" id="KW-1185">Reference proteome</keyword>
<dbReference type="AlphaFoldDB" id="L9ZFD1"/>
<dbReference type="OrthoDB" id="182995at2157"/>
<accession>L9ZFD1</accession>
<dbReference type="RefSeq" id="WP_006827834.1">
    <property type="nucleotide sequence ID" value="NZ_AOIL01000069.1"/>
</dbReference>
<name>L9ZFD1_9EURY</name>
<comment type="caution">
    <text evidence="2">The sequence shown here is derived from an EMBL/GenBank/DDBJ whole genome shotgun (WGS) entry which is preliminary data.</text>
</comment>
<organism evidence="2 3">
    <name type="scientific">Natrialba taiwanensis DSM 12281</name>
    <dbReference type="NCBI Taxonomy" id="1230458"/>
    <lineage>
        <taxon>Archaea</taxon>
        <taxon>Methanobacteriati</taxon>
        <taxon>Methanobacteriota</taxon>
        <taxon>Stenosarchaea group</taxon>
        <taxon>Halobacteria</taxon>
        <taxon>Halobacteriales</taxon>
        <taxon>Natrialbaceae</taxon>
        <taxon>Natrialba</taxon>
    </lineage>
</organism>
<dbReference type="InterPro" id="IPR036388">
    <property type="entry name" value="WH-like_DNA-bd_sf"/>
</dbReference>
<evidence type="ECO:0000259" key="1">
    <source>
        <dbReference type="Pfam" id="PF01978"/>
    </source>
</evidence>
<sequence>MQLSERSTADVSIPDEFDSAQAKVVYLYLHVWPESTADDLCAALSINKGTVLSIIRTLRKRGYVERDEGQYRLC</sequence>
<protein>
    <recommendedName>
        <fullName evidence="1">Transcription regulator TrmB N-terminal domain-containing protein</fullName>
    </recommendedName>
</protein>
<evidence type="ECO:0000313" key="3">
    <source>
        <dbReference type="Proteomes" id="UP000011648"/>
    </source>
</evidence>
<dbReference type="Gene3D" id="1.10.10.10">
    <property type="entry name" value="Winged helix-like DNA-binding domain superfamily/Winged helix DNA-binding domain"/>
    <property type="match status" value="1"/>
</dbReference>
<gene>
    <name evidence="2" type="ORF">C484_21377</name>
</gene>
<dbReference type="Proteomes" id="UP000011648">
    <property type="component" value="Unassembled WGS sequence"/>
</dbReference>
<feature type="domain" description="Transcription regulator TrmB N-terminal" evidence="1">
    <location>
        <begin position="25"/>
        <end position="72"/>
    </location>
</feature>
<dbReference type="EMBL" id="AOIL01000069">
    <property type="protein sequence ID" value="ELY85155.1"/>
    <property type="molecule type" value="Genomic_DNA"/>
</dbReference>
<dbReference type="SUPFAM" id="SSF46785">
    <property type="entry name" value="Winged helix' DNA-binding domain"/>
    <property type="match status" value="1"/>
</dbReference>